<dbReference type="AlphaFoldDB" id="A0AAV7W0N4"/>
<reference evidence="2" key="1">
    <citation type="journal article" date="2022" name="bioRxiv">
        <title>Sequencing and chromosome-scale assembly of the giantPleurodeles waltlgenome.</title>
        <authorList>
            <person name="Brown T."/>
            <person name="Elewa A."/>
            <person name="Iarovenko S."/>
            <person name="Subramanian E."/>
            <person name="Araus A.J."/>
            <person name="Petzold A."/>
            <person name="Susuki M."/>
            <person name="Suzuki K.-i.T."/>
            <person name="Hayashi T."/>
            <person name="Toyoda A."/>
            <person name="Oliveira C."/>
            <person name="Osipova E."/>
            <person name="Leigh N.D."/>
            <person name="Simon A."/>
            <person name="Yun M.H."/>
        </authorList>
    </citation>
    <scope>NUCLEOTIDE SEQUENCE</scope>
    <source>
        <strain evidence="2">20211129_DDA</strain>
        <tissue evidence="2">Liver</tissue>
    </source>
</reference>
<dbReference type="EMBL" id="JANPWB010000002">
    <property type="protein sequence ID" value="KAJ1206087.1"/>
    <property type="molecule type" value="Genomic_DNA"/>
</dbReference>
<feature type="signal peptide" evidence="1">
    <location>
        <begin position="1"/>
        <end position="28"/>
    </location>
</feature>
<proteinExistence type="predicted"/>
<feature type="chain" id="PRO_5043698118" evidence="1">
    <location>
        <begin position="29"/>
        <end position="268"/>
    </location>
</feature>
<organism evidence="2 3">
    <name type="scientific">Pleurodeles waltl</name>
    <name type="common">Iberian ribbed newt</name>
    <dbReference type="NCBI Taxonomy" id="8319"/>
    <lineage>
        <taxon>Eukaryota</taxon>
        <taxon>Metazoa</taxon>
        <taxon>Chordata</taxon>
        <taxon>Craniata</taxon>
        <taxon>Vertebrata</taxon>
        <taxon>Euteleostomi</taxon>
        <taxon>Amphibia</taxon>
        <taxon>Batrachia</taxon>
        <taxon>Caudata</taxon>
        <taxon>Salamandroidea</taxon>
        <taxon>Salamandridae</taxon>
        <taxon>Pleurodelinae</taxon>
        <taxon>Pleurodeles</taxon>
    </lineage>
</organism>
<comment type="caution">
    <text evidence="2">The sequence shown here is derived from an EMBL/GenBank/DDBJ whole genome shotgun (WGS) entry which is preliminary data.</text>
</comment>
<keyword evidence="3" id="KW-1185">Reference proteome</keyword>
<dbReference type="Proteomes" id="UP001066276">
    <property type="component" value="Chromosome 1_2"/>
</dbReference>
<evidence type="ECO:0000313" key="3">
    <source>
        <dbReference type="Proteomes" id="UP001066276"/>
    </source>
</evidence>
<evidence type="ECO:0000313" key="2">
    <source>
        <dbReference type="EMBL" id="KAJ1206087.1"/>
    </source>
</evidence>
<name>A0AAV7W0N4_PLEWA</name>
<evidence type="ECO:0000256" key="1">
    <source>
        <dbReference type="SAM" id="SignalP"/>
    </source>
</evidence>
<keyword evidence="1" id="KW-0732">Signal</keyword>
<gene>
    <name evidence="2" type="ORF">NDU88_001497</name>
</gene>
<sequence length="268" mass="28786">MGCCTAGAEVAGRLILRLLLRLAPPTLARFILCYGFQARRPSPLKCLSRSYQHPAGPLCAQQEWEAHHRLVASVCQSQAEGQCVCTPSCPAREVAPTRLPLQSTEVVLLLTSLDGPPGAAAQLEIWCQGWRRAQPPALCWHCLASATLDSGAPRLGMPQSPLYFRGVGVSPRAPRSTFTMARPGASRRHTIWAPGPRPTLQLPSPAVCLEAASPPPLNRAGEAAHNVHLTGGNAPGSTPQITAGRRRLQFSRRARWPSSASRGRALQL</sequence>
<protein>
    <submittedName>
        <fullName evidence="2">Uncharacterized protein</fullName>
    </submittedName>
</protein>
<accession>A0AAV7W0N4</accession>